<protein>
    <recommendedName>
        <fullName evidence="4">Glycosyltransferase RgtA/B/C/D-like domain-containing protein</fullName>
    </recommendedName>
</protein>
<reference evidence="3" key="1">
    <citation type="submission" date="2021-11" db="EMBL/GenBank/DDBJ databases">
        <title>Cultivation dependent microbiological survey of springs from the worlds oldest radium mine currently devoted to the extraction of radon-saturated water.</title>
        <authorList>
            <person name="Kapinusova G."/>
            <person name="Smrhova T."/>
            <person name="Strejcek M."/>
            <person name="Suman J."/>
            <person name="Jani K."/>
            <person name="Pajer P."/>
            <person name="Uhlik O."/>
        </authorList>
    </citation>
    <scope>NUCLEOTIDE SEQUENCE [LARGE SCALE GENOMIC DNA]</scope>
    <source>
        <strain evidence="3">J379</strain>
    </source>
</reference>
<sequence>MPIRTSQAAWVAGLVGVGVLAAVLYGPGYLGYDAAWGLVWGAELADGGLPSYEAALAPTPHPLVNVAAAVIAVMSGDGEPVLVALSFAAFAVLVGGAWQLGAELAGSWRGGPGAAVLVGSVPLLAREVAFASVDIPFLALVVWALVLLVRAGGPTLGPLWLLSAAGLLRPEAWVLAGAFVAWMAADGRAGRTGLLRAAGLALAAPVLWALSDLVITGTPLHSLQGTRALADTLDRPQGFGSALSALVPRLAATAGIAVVAAGACGAAALWLRGVRMVLPVLGAAVVALVTFLALGAAGLPVLDRYLLLPAVLLACLAGAGAGQISLRRMETGRPAQGLAIAAGVLAVVAVISAVQPIRDARRFTAAREQVHRELRDVAGRAAMRRAVASCDAPLRVPDFRTRPVVLLDVPLAPEDVVVGNLADGVPGTLLTYADDRAALIFNLGAPGEVRRQAAPAGAVLIGENASWRAFSAC</sequence>
<organism evidence="2 3">
    <name type="scientific">Svornostia abyssi</name>
    <dbReference type="NCBI Taxonomy" id="2898438"/>
    <lineage>
        <taxon>Bacteria</taxon>
        <taxon>Bacillati</taxon>
        <taxon>Actinomycetota</taxon>
        <taxon>Thermoleophilia</taxon>
        <taxon>Solirubrobacterales</taxon>
        <taxon>Baekduiaceae</taxon>
        <taxon>Svornostia</taxon>
    </lineage>
</organism>
<dbReference type="EMBL" id="CP088295">
    <property type="protein sequence ID" value="UUY02934.1"/>
    <property type="molecule type" value="Genomic_DNA"/>
</dbReference>
<feature type="transmembrane region" description="Helical" evidence="1">
    <location>
        <begin position="81"/>
        <end position="100"/>
    </location>
</feature>
<evidence type="ECO:0008006" key="4">
    <source>
        <dbReference type="Google" id="ProtNLM"/>
    </source>
</evidence>
<keyword evidence="3" id="KW-1185">Reference proteome</keyword>
<keyword evidence="1" id="KW-0472">Membrane</keyword>
<evidence type="ECO:0000313" key="2">
    <source>
        <dbReference type="EMBL" id="UUY02934.1"/>
    </source>
</evidence>
<feature type="transmembrane region" description="Helical" evidence="1">
    <location>
        <begin position="278"/>
        <end position="299"/>
    </location>
</feature>
<dbReference type="RefSeq" id="WP_353863456.1">
    <property type="nucleotide sequence ID" value="NZ_CP088295.1"/>
</dbReference>
<dbReference type="Proteomes" id="UP001058860">
    <property type="component" value="Chromosome"/>
</dbReference>
<evidence type="ECO:0000256" key="1">
    <source>
        <dbReference type="SAM" id="Phobius"/>
    </source>
</evidence>
<keyword evidence="1" id="KW-1133">Transmembrane helix</keyword>
<keyword evidence="1" id="KW-0812">Transmembrane</keyword>
<feature type="transmembrane region" description="Helical" evidence="1">
    <location>
        <begin position="338"/>
        <end position="357"/>
    </location>
</feature>
<gene>
    <name evidence="2" type="ORF">LRS13_19945</name>
</gene>
<name>A0ABY5PE33_9ACTN</name>
<evidence type="ECO:0000313" key="3">
    <source>
        <dbReference type="Proteomes" id="UP001058860"/>
    </source>
</evidence>
<feature type="transmembrane region" description="Helical" evidence="1">
    <location>
        <begin position="9"/>
        <end position="32"/>
    </location>
</feature>
<feature type="transmembrane region" description="Helical" evidence="1">
    <location>
        <begin position="159"/>
        <end position="182"/>
    </location>
</feature>
<feature type="transmembrane region" description="Helical" evidence="1">
    <location>
        <begin position="250"/>
        <end position="271"/>
    </location>
</feature>
<feature type="transmembrane region" description="Helical" evidence="1">
    <location>
        <begin position="194"/>
        <end position="215"/>
    </location>
</feature>
<feature type="transmembrane region" description="Helical" evidence="1">
    <location>
        <begin position="305"/>
        <end position="326"/>
    </location>
</feature>
<proteinExistence type="predicted"/>
<accession>A0ABY5PE33</accession>